<proteinExistence type="predicted"/>
<sequence length="52" mass="5761">MLFFHIAKDKLLSKSVQGGGFHKILLYLTAQYYLSWNTSESVAPSIGADLSI</sequence>
<name>A0A3S3QHC3_9BACT</name>
<dbReference type="Proteomes" id="UP000287853">
    <property type="component" value="Unassembled WGS sequence"/>
</dbReference>
<gene>
    <name evidence="1" type="ORF">H206_06334</name>
</gene>
<evidence type="ECO:0000313" key="1">
    <source>
        <dbReference type="EMBL" id="RWX47520.1"/>
    </source>
</evidence>
<dbReference type="AlphaFoldDB" id="A0A3S3QHC3"/>
<protein>
    <submittedName>
        <fullName evidence="1">Uncharacterized protein</fullName>
    </submittedName>
</protein>
<accession>A0A3S3QHC3</accession>
<reference evidence="1 2" key="1">
    <citation type="submission" date="2017-01" db="EMBL/GenBank/DDBJ databases">
        <title>The cable genome- insights into the physiology and evolution of filamentous bacteria capable of sulfide oxidation via long distance electron transfer.</title>
        <authorList>
            <person name="Schreiber L."/>
            <person name="Bjerg J.T."/>
            <person name="Boggild A."/>
            <person name="Van De Vossenberg J."/>
            <person name="Meysman F."/>
            <person name="Nielsen L.P."/>
            <person name="Schramm A."/>
            <person name="Kjeldsen K.U."/>
        </authorList>
    </citation>
    <scope>NUCLEOTIDE SEQUENCE [LARGE SCALE GENOMIC DNA]</scope>
    <source>
        <strain evidence="1">MCF</strain>
    </source>
</reference>
<evidence type="ECO:0000313" key="2">
    <source>
        <dbReference type="Proteomes" id="UP000287853"/>
    </source>
</evidence>
<comment type="caution">
    <text evidence="1">The sequence shown here is derived from an EMBL/GenBank/DDBJ whole genome shotgun (WGS) entry which is preliminary data.</text>
</comment>
<keyword evidence="2" id="KW-1185">Reference proteome</keyword>
<organism evidence="1 2">
    <name type="scientific">Candidatus Electrothrix aarhusensis</name>
    <dbReference type="NCBI Taxonomy" id="1859131"/>
    <lineage>
        <taxon>Bacteria</taxon>
        <taxon>Pseudomonadati</taxon>
        <taxon>Thermodesulfobacteriota</taxon>
        <taxon>Desulfobulbia</taxon>
        <taxon>Desulfobulbales</taxon>
        <taxon>Desulfobulbaceae</taxon>
        <taxon>Candidatus Electrothrix</taxon>
    </lineage>
</organism>
<dbReference type="EMBL" id="MTKO01000033">
    <property type="protein sequence ID" value="RWX47520.1"/>
    <property type="molecule type" value="Genomic_DNA"/>
</dbReference>